<comment type="subcellular location">
    <subcellularLocation>
        <location evidence="1">Secreted</location>
    </subcellularLocation>
</comment>
<gene>
    <name evidence="6" type="ORF">ASIM_LOCUS1768</name>
</gene>
<evidence type="ECO:0000256" key="4">
    <source>
        <dbReference type="ARBA" id="ARBA00022729"/>
    </source>
</evidence>
<dbReference type="InterPro" id="IPR038479">
    <property type="entry name" value="Transthyretin-like_sf"/>
</dbReference>
<dbReference type="EMBL" id="UYRR01002042">
    <property type="protein sequence ID" value="VDK19223.1"/>
    <property type="molecule type" value="Genomic_DNA"/>
</dbReference>
<accession>A0A0M3J2Y5</accession>
<evidence type="ECO:0000313" key="6">
    <source>
        <dbReference type="EMBL" id="VDK19223.1"/>
    </source>
</evidence>
<evidence type="ECO:0000256" key="5">
    <source>
        <dbReference type="SAM" id="MobiDB-lite"/>
    </source>
</evidence>
<reference evidence="8" key="1">
    <citation type="submission" date="2017-02" db="UniProtKB">
        <authorList>
            <consortium name="WormBaseParasite"/>
        </authorList>
    </citation>
    <scope>IDENTIFICATION</scope>
</reference>
<reference evidence="6 7" key="2">
    <citation type="submission" date="2018-11" db="EMBL/GenBank/DDBJ databases">
        <authorList>
            <consortium name="Pathogen Informatics"/>
        </authorList>
    </citation>
    <scope>NUCLEOTIDE SEQUENCE [LARGE SCALE GENOMIC DNA]</scope>
</reference>
<feature type="region of interest" description="Disordered" evidence="5">
    <location>
        <begin position="1"/>
        <end position="22"/>
    </location>
</feature>
<keyword evidence="4" id="KW-0732">Signal</keyword>
<proteinExistence type="inferred from homology"/>
<dbReference type="Proteomes" id="UP000267096">
    <property type="component" value="Unassembled WGS sequence"/>
</dbReference>
<name>A0A0M3J2Y5_ANISI</name>
<keyword evidence="7" id="KW-1185">Reference proteome</keyword>
<evidence type="ECO:0000313" key="8">
    <source>
        <dbReference type="WBParaSite" id="ASIM_0000189701-mRNA-1"/>
    </source>
</evidence>
<dbReference type="GO" id="GO:0009986">
    <property type="term" value="C:cell surface"/>
    <property type="evidence" value="ECO:0007669"/>
    <property type="project" value="InterPro"/>
</dbReference>
<keyword evidence="3" id="KW-0964">Secreted</keyword>
<dbReference type="GO" id="GO:0005576">
    <property type="term" value="C:extracellular region"/>
    <property type="evidence" value="ECO:0007669"/>
    <property type="project" value="UniProtKB-SubCell"/>
</dbReference>
<dbReference type="Pfam" id="PF01060">
    <property type="entry name" value="TTR-52"/>
    <property type="match status" value="1"/>
</dbReference>
<dbReference type="AlphaFoldDB" id="A0A0M3J2Y5"/>
<organism evidence="8">
    <name type="scientific">Anisakis simplex</name>
    <name type="common">Herring worm</name>
    <dbReference type="NCBI Taxonomy" id="6269"/>
    <lineage>
        <taxon>Eukaryota</taxon>
        <taxon>Metazoa</taxon>
        <taxon>Ecdysozoa</taxon>
        <taxon>Nematoda</taxon>
        <taxon>Chromadorea</taxon>
        <taxon>Rhabditida</taxon>
        <taxon>Spirurina</taxon>
        <taxon>Ascaridomorpha</taxon>
        <taxon>Ascaridoidea</taxon>
        <taxon>Anisakidae</taxon>
        <taxon>Anisakis</taxon>
        <taxon>Anisakis simplex complex</taxon>
    </lineage>
</organism>
<protein>
    <submittedName>
        <fullName evidence="6 8">Uncharacterized protein</fullName>
    </submittedName>
</protein>
<evidence type="ECO:0000256" key="2">
    <source>
        <dbReference type="ARBA" id="ARBA00010112"/>
    </source>
</evidence>
<dbReference type="Gene3D" id="2.60.40.3330">
    <property type="match status" value="1"/>
</dbReference>
<evidence type="ECO:0000313" key="7">
    <source>
        <dbReference type="Proteomes" id="UP000267096"/>
    </source>
</evidence>
<evidence type="ECO:0000256" key="3">
    <source>
        <dbReference type="ARBA" id="ARBA00022525"/>
    </source>
</evidence>
<sequence>MRSDGVVSRRITDASTSNPRGPARYCPINQISLFKETMAGRMEPVEVACAVLDECARSAIYEDDLMAEKKSDSKGTLHLRGHENELTTVDPKLNIYHNCNDERKVKHFPVFTY</sequence>
<comment type="similarity">
    <text evidence="2">Belongs to the nematode transthyretin-like family.</text>
</comment>
<dbReference type="InterPro" id="IPR001534">
    <property type="entry name" value="Transthyretin-like"/>
</dbReference>
<dbReference type="WBParaSite" id="ASIM_0000189701-mRNA-1">
    <property type="protein sequence ID" value="ASIM_0000189701-mRNA-1"/>
    <property type="gene ID" value="ASIM_0000189701"/>
</dbReference>
<evidence type="ECO:0000256" key="1">
    <source>
        <dbReference type="ARBA" id="ARBA00004613"/>
    </source>
</evidence>